<dbReference type="eggNOG" id="COG1763">
    <property type="taxonomic scope" value="Bacteria"/>
</dbReference>
<dbReference type="SUPFAM" id="SSF52540">
    <property type="entry name" value="P-loop containing nucleoside triphosphate hydrolases"/>
    <property type="match status" value="1"/>
</dbReference>
<evidence type="ECO:0000256" key="1">
    <source>
        <dbReference type="ARBA" id="ARBA00022485"/>
    </source>
</evidence>
<dbReference type="GO" id="GO:0005525">
    <property type="term" value="F:GTP binding"/>
    <property type="evidence" value="ECO:0007669"/>
    <property type="project" value="InterPro"/>
</dbReference>
<dbReference type="Proteomes" id="UP000007844">
    <property type="component" value="Chromosome"/>
</dbReference>
<dbReference type="Pfam" id="PF03205">
    <property type="entry name" value="MobB"/>
    <property type="match status" value="1"/>
</dbReference>
<dbReference type="InterPro" id="IPR004435">
    <property type="entry name" value="MobB_dom"/>
</dbReference>
<organism evidence="6 7">
    <name type="scientific">Desulfocurvibacter africanus subsp. africanus str. Walvis Bay</name>
    <dbReference type="NCBI Taxonomy" id="690850"/>
    <lineage>
        <taxon>Bacteria</taxon>
        <taxon>Pseudomonadati</taxon>
        <taxon>Thermodesulfobacteriota</taxon>
        <taxon>Desulfovibrionia</taxon>
        <taxon>Desulfovibrionales</taxon>
        <taxon>Desulfovibrionaceae</taxon>
        <taxon>Desulfocurvibacter</taxon>
    </lineage>
</organism>
<evidence type="ECO:0000256" key="4">
    <source>
        <dbReference type="ARBA" id="ARBA00023014"/>
    </source>
</evidence>
<keyword evidence="2" id="KW-0479">Metal-binding</keyword>
<proteinExistence type="predicted"/>
<keyword evidence="3" id="KW-0408">Iron</keyword>
<dbReference type="Pfam" id="PF04060">
    <property type="entry name" value="FeS"/>
    <property type="match status" value="1"/>
</dbReference>
<dbReference type="PANTHER" id="PTHR40072">
    <property type="entry name" value="MOLYBDOPTERIN-GUANINE DINUCLEOTIDE BIOSYNTHESIS ADAPTER PROTEIN-RELATED"/>
    <property type="match status" value="1"/>
</dbReference>
<feature type="domain" description="4Fe-4S" evidence="5">
    <location>
        <begin position="140"/>
        <end position="200"/>
    </location>
</feature>
<evidence type="ECO:0000313" key="6">
    <source>
        <dbReference type="EMBL" id="EGJ49605.1"/>
    </source>
</evidence>
<evidence type="ECO:0000259" key="5">
    <source>
        <dbReference type="PROSITE" id="PS51656"/>
    </source>
</evidence>
<dbReference type="RefSeq" id="WP_014259403.1">
    <property type="nucleotide sequence ID" value="NC_016629.1"/>
</dbReference>
<dbReference type="PROSITE" id="PS51656">
    <property type="entry name" value="4FE4S"/>
    <property type="match status" value="1"/>
</dbReference>
<evidence type="ECO:0000256" key="3">
    <source>
        <dbReference type="ARBA" id="ARBA00023004"/>
    </source>
</evidence>
<evidence type="ECO:0000313" key="7">
    <source>
        <dbReference type="Proteomes" id="UP000007844"/>
    </source>
</evidence>
<dbReference type="GO" id="GO:0051539">
    <property type="term" value="F:4 iron, 4 sulfur cluster binding"/>
    <property type="evidence" value="ECO:0007669"/>
    <property type="project" value="UniProtKB-KW"/>
</dbReference>
<reference evidence="6 7" key="1">
    <citation type="journal article" date="2011" name="J. Bacteriol.">
        <title>Genome sequence of the mercury-methylating and pleomorphic Desulfovibrio africanus Strain Walvis Bay.</title>
        <authorList>
            <person name="Brown S.D."/>
            <person name="Wall J.D."/>
            <person name="Kucken A.M."/>
            <person name="Gilmour C.C."/>
            <person name="Podar M."/>
            <person name="Brandt C.C."/>
            <person name="Teshima H."/>
            <person name="Detter J.C."/>
            <person name="Han C.S."/>
            <person name="Land M.L."/>
            <person name="Lucas S."/>
            <person name="Han J."/>
            <person name="Pennacchio L."/>
            <person name="Nolan M."/>
            <person name="Pitluck S."/>
            <person name="Woyke T."/>
            <person name="Goodwin L."/>
            <person name="Palumbo A.V."/>
            <person name="Elias D.A."/>
        </authorList>
    </citation>
    <scope>NUCLEOTIDE SEQUENCE [LARGE SCALE GENOMIC DNA]</scope>
    <source>
        <strain evidence="6 7">Walvis Bay</strain>
    </source>
</reference>
<gene>
    <name evidence="6" type="ORF">Desaf_1266</name>
</gene>
<keyword evidence="4" id="KW-0411">Iron-sulfur</keyword>
<evidence type="ECO:0000256" key="2">
    <source>
        <dbReference type="ARBA" id="ARBA00022723"/>
    </source>
</evidence>
<sequence>MKAVSIIGYKKTGKTTLAVNLASELTSRGLRVAAAKFTHHAFDRADTDTAKLAEVCSAVMGLSENQTQVVWNAKHYLPDLLPLVSADVLIVEGGKSLGWLPRVLLLRSPGEADELGRDLALATYGDIGAPGLHSVSDVSELADIVLAKGFALPGLDCGACGLENCQALAERMVAGMGEGLRCKASHGGLRISVGGATLGMNPFVASIMRGSIMGMLSQLKGYAPGVSVHIDMD</sequence>
<dbReference type="GO" id="GO:0006777">
    <property type="term" value="P:Mo-molybdopterin cofactor biosynthetic process"/>
    <property type="evidence" value="ECO:0007669"/>
    <property type="project" value="InterPro"/>
</dbReference>
<dbReference type="GO" id="GO:0046872">
    <property type="term" value="F:metal ion binding"/>
    <property type="evidence" value="ECO:0007669"/>
    <property type="project" value="UniProtKB-KW"/>
</dbReference>
<dbReference type="STRING" id="690850.Desaf_1266"/>
<dbReference type="NCBIfam" id="NF011065">
    <property type="entry name" value="PRK14494.1-4"/>
    <property type="match status" value="1"/>
</dbReference>
<keyword evidence="7" id="KW-1185">Reference proteome</keyword>
<dbReference type="AlphaFoldDB" id="F3YYG1"/>
<dbReference type="KEGG" id="daf:Desaf_1266"/>
<protein>
    <submittedName>
        <fullName evidence="6">Molybdopterin-guanine dinucleotide biosynthesis protein MobB</fullName>
    </submittedName>
</protein>
<dbReference type="InterPro" id="IPR007202">
    <property type="entry name" value="4Fe-4S_dom"/>
</dbReference>
<dbReference type="InterPro" id="IPR052539">
    <property type="entry name" value="MGD_biosynthesis_adapter"/>
</dbReference>
<dbReference type="EMBL" id="CP003221">
    <property type="protein sequence ID" value="EGJ49605.1"/>
    <property type="molecule type" value="Genomic_DNA"/>
</dbReference>
<dbReference type="HOGENOM" id="CLU_068199_0_0_7"/>
<keyword evidence="1" id="KW-0004">4Fe-4S</keyword>
<dbReference type="Gene3D" id="1.10.15.40">
    <property type="entry name" value="Electron transport complex subunit B, putative Fe-S cluster"/>
    <property type="match status" value="1"/>
</dbReference>
<dbReference type="PANTHER" id="PTHR40072:SF1">
    <property type="entry name" value="MOLYBDOPTERIN-GUANINE DINUCLEOTIDE BIOSYNTHESIS ADAPTER PROTEIN"/>
    <property type="match status" value="1"/>
</dbReference>
<dbReference type="InterPro" id="IPR027417">
    <property type="entry name" value="P-loop_NTPase"/>
</dbReference>
<name>F3YYG1_DESAF</name>
<dbReference type="Gene3D" id="3.40.50.300">
    <property type="entry name" value="P-loop containing nucleotide triphosphate hydrolases"/>
    <property type="match status" value="1"/>
</dbReference>
<accession>F3YYG1</accession>